<dbReference type="Gene3D" id="3.90.226.10">
    <property type="entry name" value="2-enoyl-CoA Hydratase, Chain A, domain 1"/>
    <property type="match status" value="1"/>
</dbReference>
<dbReference type="InterPro" id="IPR014748">
    <property type="entry name" value="Enoyl-CoA_hydra_C"/>
</dbReference>
<organism evidence="4 5">
    <name type="scientific">Reyranella soli</name>
    <dbReference type="NCBI Taxonomy" id="1230389"/>
    <lineage>
        <taxon>Bacteria</taxon>
        <taxon>Pseudomonadati</taxon>
        <taxon>Pseudomonadota</taxon>
        <taxon>Alphaproteobacteria</taxon>
        <taxon>Hyphomicrobiales</taxon>
        <taxon>Reyranellaceae</taxon>
        <taxon>Reyranella</taxon>
    </lineage>
</organism>
<dbReference type="SUPFAM" id="SSF52096">
    <property type="entry name" value="ClpP/crotonase"/>
    <property type="match status" value="1"/>
</dbReference>
<evidence type="ECO:0000313" key="4">
    <source>
        <dbReference type="EMBL" id="GEP58014.1"/>
    </source>
</evidence>
<dbReference type="Gene3D" id="1.10.12.10">
    <property type="entry name" value="Lyase 2-enoyl-coa Hydratase, Chain A, domain 2"/>
    <property type="match status" value="1"/>
</dbReference>
<dbReference type="Proteomes" id="UP000321058">
    <property type="component" value="Unassembled WGS sequence"/>
</dbReference>
<comment type="caution">
    <text evidence="4">The sequence shown here is derived from an EMBL/GenBank/DDBJ whole genome shotgun (WGS) entry which is preliminary data.</text>
</comment>
<reference evidence="4 5" key="1">
    <citation type="submission" date="2019-07" db="EMBL/GenBank/DDBJ databases">
        <title>Whole genome shotgun sequence of Reyranella soli NBRC 108950.</title>
        <authorList>
            <person name="Hosoyama A."/>
            <person name="Uohara A."/>
            <person name="Ohji S."/>
            <person name="Ichikawa N."/>
        </authorList>
    </citation>
    <scope>NUCLEOTIDE SEQUENCE [LARGE SCALE GENOMIC DNA]</scope>
    <source>
        <strain evidence="4 5">NBRC 108950</strain>
    </source>
</reference>
<evidence type="ECO:0000256" key="1">
    <source>
        <dbReference type="ARBA" id="ARBA00005254"/>
    </source>
</evidence>
<dbReference type="CDD" id="cd06558">
    <property type="entry name" value="crotonase-like"/>
    <property type="match status" value="1"/>
</dbReference>
<protein>
    <submittedName>
        <fullName evidence="4">Carnitinyl-CoA dehydratase</fullName>
    </submittedName>
</protein>
<dbReference type="RefSeq" id="WP_147152843.1">
    <property type="nucleotide sequence ID" value="NZ_BKAJ01000091.1"/>
</dbReference>
<dbReference type="PANTHER" id="PTHR11941">
    <property type="entry name" value="ENOYL-COA HYDRATASE-RELATED"/>
    <property type="match status" value="1"/>
</dbReference>
<name>A0A512NGE1_9HYPH</name>
<sequence>MTDPVLYEMRGPIAVITLDRPEKRNVVNTAMRDGVLAAWQRFEADPAARVAILTAAGDKAFCAGRDLSEAASGHGHGFIPILRDEISVSKPVIAAVNGAALGGGCFLAISCDLCVAAEHASFALTEARVGRAPIYAFWLNDIIPQKVALEMSMTGNPIGARRAYELGLVNHVVPAAELMDKAMALATDLCAAAPLSVAATKAMLYETAGLDTVSALELALARFKPVFESEDAMEGMRAFREKRPPQWKGR</sequence>
<proteinExistence type="inferred from homology"/>
<dbReference type="EMBL" id="BKAJ01000091">
    <property type="protein sequence ID" value="GEP58014.1"/>
    <property type="molecule type" value="Genomic_DNA"/>
</dbReference>
<evidence type="ECO:0000313" key="5">
    <source>
        <dbReference type="Proteomes" id="UP000321058"/>
    </source>
</evidence>
<dbReference type="GO" id="GO:0016829">
    <property type="term" value="F:lyase activity"/>
    <property type="evidence" value="ECO:0007669"/>
    <property type="project" value="UniProtKB-KW"/>
</dbReference>
<evidence type="ECO:0000256" key="2">
    <source>
        <dbReference type="ARBA" id="ARBA00023239"/>
    </source>
</evidence>
<dbReference type="OrthoDB" id="9795613at2"/>
<keyword evidence="2" id="KW-0456">Lyase</keyword>
<comment type="similarity">
    <text evidence="1 3">Belongs to the enoyl-CoA hydratase/isomerase family.</text>
</comment>
<gene>
    <name evidence="4" type="primary">caiD</name>
    <name evidence="4" type="ORF">RSO01_51800</name>
</gene>
<dbReference type="GO" id="GO:0006635">
    <property type="term" value="P:fatty acid beta-oxidation"/>
    <property type="evidence" value="ECO:0007669"/>
    <property type="project" value="TreeGrafter"/>
</dbReference>
<dbReference type="InterPro" id="IPR018376">
    <property type="entry name" value="Enoyl-CoA_hyd/isom_CS"/>
</dbReference>
<evidence type="ECO:0000256" key="3">
    <source>
        <dbReference type="RuleBase" id="RU003707"/>
    </source>
</evidence>
<dbReference type="InterPro" id="IPR001753">
    <property type="entry name" value="Enoyl-CoA_hydra/iso"/>
</dbReference>
<accession>A0A512NGE1</accession>
<dbReference type="PANTHER" id="PTHR11941:SF54">
    <property type="entry name" value="ENOYL-COA HYDRATASE, MITOCHONDRIAL"/>
    <property type="match status" value="1"/>
</dbReference>
<dbReference type="PROSITE" id="PS00166">
    <property type="entry name" value="ENOYL_COA_HYDRATASE"/>
    <property type="match status" value="1"/>
</dbReference>
<dbReference type="InterPro" id="IPR029045">
    <property type="entry name" value="ClpP/crotonase-like_dom_sf"/>
</dbReference>
<dbReference type="Pfam" id="PF00378">
    <property type="entry name" value="ECH_1"/>
    <property type="match status" value="1"/>
</dbReference>
<dbReference type="AlphaFoldDB" id="A0A512NGE1"/>
<keyword evidence="5" id="KW-1185">Reference proteome</keyword>